<feature type="domain" description="Glycosyl-hydrolase 97 C-terminal oligomerisation" evidence="9">
    <location>
        <begin position="567"/>
        <end position="662"/>
    </location>
</feature>
<dbReference type="InterPro" id="IPR019563">
    <property type="entry name" value="GH97_catalytic"/>
</dbReference>
<evidence type="ECO:0000313" key="17">
    <source>
        <dbReference type="Proteomes" id="UP000441609"/>
    </source>
</evidence>
<dbReference type="Proteomes" id="UP000095591">
    <property type="component" value="Unassembled WGS sequence"/>
</dbReference>
<dbReference type="GO" id="GO:0030246">
    <property type="term" value="F:carbohydrate binding"/>
    <property type="evidence" value="ECO:0007669"/>
    <property type="project" value="InterPro"/>
</dbReference>
<gene>
    <name evidence="11" type="ORF">ERS852380_04231</name>
    <name evidence="10" type="ORF">ERS852429_03125</name>
    <name evidence="12" type="ORF">GKD66_11670</name>
    <name evidence="13" type="ORF">GKD70_18850</name>
</gene>
<dbReference type="Proteomes" id="UP000441609">
    <property type="component" value="Unassembled WGS sequence"/>
</dbReference>
<evidence type="ECO:0000256" key="2">
    <source>
        <dbReference type="ARBA" id="ARBA00011245"/>
    </source>
</evidence>
<comment type="cofactor">
    <cofactor evidence="1">
        <name>Ca(2+)</name>
        <dbReference type="ChEBI" id="CHEBI:29108"/>
    </cofactor>
</comment>
<comment type="subunit">
    <text evidence="2">Monomer.</text>
</comment>
<evidence type="ECO:0000313" key="12">
    <source>
        <dbReference type="EMBL" id="MRZ50864.1"/>
    </source>
</evidence>
<keyword evidence="4" id="KW-0106">Calcium</keyword>
<evidence type="ECO:0000259" key="9">
    <source>
        <dbReference type="Pfam" id="PF14509"/>
    </source>
</evidence>
<protein>
    <submittedName>
        <fullName evidence="10">Retaining alpha-galactosidase</fullName>
        <ecNumber evidence="10">3.2.1.22</ecNumber>
    </submittedName>
</protein>
<dbReference type="RefSeq" id="WP_005855702.1">
    <property type="nucleotide sequence ID" value="NZ_BQOC01000001.1"/>
</dbReference>
<dbReference type="Pfam" id="PF14509">
    <property type="entry name" value="GH97_C"/>
    <property type="match status" value="1"/>
</dbReference>
<dbReference type="Proteomes" id="UP000095455">
    <property type="component" value="Unassembled WGS sequence"/>
</dbReference>
<dbReference type="PANTHER" id="PTHR35803">
    <property type="entry name" value="GLUCAN 1,4-ALPHA-GLUCOSIDASE SUSB-RELATED"/>
    <property type="match status" value="1"/>
</dbReference>
<name>A0A173VJ53_PARDI</name>
<feature type="chain" id="PRO_5014250472" evidence="6">
    <location>
        <begin position="21"/>
        <end position="664"/>
    </location>
</feature>
<accession>A0A173VJ53</accession>
<evidence type="ECO:0000256" key="5">
    <source>
        <dbReference type="ARBA" id="ARBA00023295"/>
    </source>
</evidence>
<evidence type="ECO:0000313" key="16">
    <source>
        <dbReference type="Proteomes" id="UP000441358"/>
    </source>
</evidence>
<dbReference type="PANTHER" id="PTHR35803:SF2">
    <property type="entry name" value="RETAINING ALPHA-GALACTOSIDASE"/>
    <property type="match status" value="1"/>
</dbReference>
<dbReference type="InterPro" id="IPR013785">
    <property type="entry name" value="Aldolase_TIM"/>
</dbReference>
<keyword evidence="6" id="KW-0732">Signal</keyword>
<organism evidence="10 15">
    <name type="scientific">Parabacteroides distasonis</name>
    <dbReference type="NCBI Taxonomy" id="823"/>
    <lineage>
        <taxon>Bacteria</taxon>
        <taxon>Pseudomonadati</taxon>
        <taxon>Bacteroidota</taxon>
        <taxon>Bacteroidia</taxon>
        <taxon>Bacteroidales</taxon>
        <taxon>Tannerellaceae</taxon>
        <taxon>Parabacteroides</taxon>
    </lineage>
</organism>
<evidence type="ECO:0000256" key="1">
    <source>
        <dbReference type="ARBA" id="ARBA00001913"/>
    </source>
</evidence>
<dbReference type="InterPro" id="IPR029486">
    <property type="entry name" value="GH97_N"/>
</dbReference>
<dbReference type="Proteomes" id="UP000441358">
    <property type="component" value="Unassembled WGS sequence"/>
</dbReference>
<evidence type="ECO:0000313" key="15">
    <source>
        <dbReference type="Proteomes" id="UP000095591"/>
    </source>
</evidence>
<evidence type="ECO:0000313" key="11">
    <source>
        <dbReference type="EMBL" id="CUP25068.1"/>
    </source>
</evidence>
<dbReference type="Pfam" id="PF14508">
    <property type="entry name" value="GH97_N"/>
    <property type="match status" value="1"/>
</dbReference>
<dbReference type="Pfam" id="PF10566">
    <property type="entry name" value="Glyco_hydro_97"/>
    <property type="match status" value="1"/>
</dbReference>
<feature type="domain" description="Glycosyl-hydrolase 97 N-terminal" evidence="8">
    <location>
        <begin position="26"/>
        <end position="293"/>
    </location>
</feature>
<dbReference type="InterPro" id="IPR013780">
    <property type="entry name" value="Glyco_hydro_b"/>
</dbReference>
<evidence type="ECO:0000256" key="6">
    <source>
        <dbReference type="SAM" id="SignalP"/>
    </source>
</evidence>
<dbReference type="AlphaFoldDB" id="A0A173VJ53"/>
<dbReference type="EMBL" id="CYYK01000023">
    <property type="protein sequence ID" value="CUP25068.1"/>
    <property type="molecule type" value="Genomic_DNA"/>
</dbReference>
<reference evidence="16 17" key="2">
    <citation type="journal article" date="2019" name="Nat. Med.">
        <title>A library of human gut bacterial isolates paired with longitudinal multiomics data enables mechanistic microbiome research.</title>
        <authorList>
            <person name="Poyet M."/>
            <person name="Groussin M."/>
            <person name="Gibbons S.M."/>
            <person name="Avila-Pacheco J."/>
            <person name="Jiang X."/>
            <person name="Kearney S.M."/>
            <person name="Perrotta A.R."/>
            <person name="Berdy B."/>
            <person name="Zhao S."/>
            <person name="Lieberman T.D."/>
            <person name="Swanson P.K."/>
            <person name="Smith M."/>
            <person name="Roesemann S."/>
            <person name="Alexander J.E."/>
            <person name="Rich S.A."/>
            <person name="Livny J."/>
            <person name="Vlamakis H."/>
            <person name="Clish C."/>
            <person name="Bullock K."/>
            <person name="Deik A."/>
            <person name="Scott J."/>
            <person name="Pierce K.A."/>
            <person name="Xavier R.J."/>
            <person name="Alm E.J."/>
        </authorList>
    </citation>
    <scope>NUCLEOTIDE SEQUENCE [LARGE SCALE GENOMIC DNA]</scope>
    <source>
        <strain evidence="13 17">BIOML-A20</strain>
        <strain evidence="12 16">BIOML-A32</strain>
    </source>
</reference>
<dbReference type="EMBL" id="WKMO01000022">
    <property type="protein sequence ID" value="MSB75323.1"/>
    <property type="molecule type" value="Genomic_DNA"/>
</dbReference>
<feature type="domain" description="Glycosyl-hydrolase 97 catalytic" evidence="7">
    <location>
        <begin position="311"/>
        <end position="465"/>
    </location>
</feature>
<keyword evidence="3 10" id="KW-0378">Hydrolase</keyword>
<dbReference type="Gene3D" id="2.70.98.10">
    <property type="match status" value="1"/>
</dbReference>
<keyword evidence="5 10" id="KW-0326">Glycosidase</keyword>
<evidence type="ECO:0000313" key="10">
    <source>
        <dbReference type="EMBL" id="CUN27124.1"/>
    </source>
</evidence>
<sequence length="664" mass="75937">MSKNILFAFLFLMGAIPSIAQKNYQVQSPNRDIKVEVTVADKVTFAIVQDHSEVMNSAVSMTLQGGEVLGANPKVLKVTKTSVDKEIPSPFYKKDVVKDIYNEMQISFRGNYGLVFRVYNDGVAYRFTTKRKEPIVIADEEAVYNFPSDYKTFTAYVNSTKPTFEEQFFNSFEQPYANETITGLNDKRLKILPLLVDLGDGRKICITEADLEDFPGMFLNNETGKPSLKAVHAPYPKVKEQGGHNQLQMLVKERENYIAKTSGTRSFPWRAFIISRNDKELADCDMVYRLASPSRVNDISWIKPGKVAWDWWNDWNLYGVDFRAGINNPTYKYYIDFAAEHGIEYVILDEGWAVNLQADMMQVIPEIDLQELVDYGKSKNVGIILWAGYWAFARDMENVVKHYSDMGVKGFKVDFLDRDDQEMVNFVYKASEVCAKYKMLVDFHGVFKPTGLQRTYPNVLNYEGVNGLEQMKWSSEKEFDMVTYDVTIPFIRMIAGPMDYTQGAMRNAARGNHRSVNSEPMSQGTRCRQLATYVIFESPFNMLCDAPSNYRREKECTEFISNIPTIWDETVSLAGKVSEYVAIARRHGNDWYIGALTNWTPRELDLDLSFLGEGDYTLELFKDGINADRAARDYKKEVIPVPTDRKLKIHMAPGGGYAARIQKR</sequence>
<evidence type="ECO:0000313" key="13">
    <source>
        <dbReference type="EMBL" id="MSB75323.1"/>
    </source>
</evidence>
<evidence type="ECO:0000313" key="14">
    <source>
        <dbReference type="Proteomes" id="UP000095455"/>
    </source>
</evidence>
<dbReference type="Gene3D" id="2.60.40.1180">
    <property type="entry name" value="Golgi alpha-mannosidase II"/>
    <property type="match status" value="1"/>
</dbReference>
<evidence type="ECO:0000256" key="3">
    <source>
        <dbReference type="ARBA" id="ARBA00022801"/>
    </source>
</evidence>
<feature type="signal peptide" evidence="6">
    <location>
        <begin position="1"/>
        <end position="20"/>
    </location>
</feature>
<dbReference type="SUPFAM" id="SSF51445">
    <property type="entry name" value="(Trans)glycosidases"/>
    <property type="match status" value="1"/>
</dbReference>
<evidence type="ECO:0000256" key="4">
    <source>
        <dbReference type="ARBA" id="ARBA00022837"/>
    </source>
</evidence>
<dbReference type="EMBL" id="CYXP01000007">
    <property type="protein sequence ID" value="CUN27124.1"/>
    <property type="molecule type" value="Genomic_DNA"/>
</dbReference>
<reference evidence="14 15" key="1">
    <citation type="submission" date="2015-09" db="EMBL/GenBank/DDBJ databases">
        <authorList>
            <consortium name="Pathogen Informatics"/>
        </authorList>
    </citation>
    <scope>NUCLEOTIDE SEQUENCE [LARGE SCALE GENOMIC DNA]</scope>
    <source>
        <strain evidence="11 14">2789STDY5608822</strain>
        <strain evidence="10 15">2789STDY5608872</strain>
    </source>
</reference>
<dbReference type="GO" id="GO:0004557">
    <property type="term" value="F:alpha-galactosidase activity"/>
    <property type="evidence" value="ECO:0007669"/>
    <property type="project" value="UniProtKB-EC"/>
</dbReference>
<dbReference type="Gene3D" id="3.20.20.70">
    <property type="entry name" value="Aldolase class I"/>
    <property type="match status" value="1"/>
</dbReference>
<evidence type="ECO:0000259" key="8">
    <source>
        <dbReference type="Pfam" id="PF14508"/>
    </source>
</evidence>
<dbReference type="InterPro" id="IPR017853">
    <property type="entry name" value="GH"/>
</dbReference>
<dbReference type="EC" id="3.2.1.22" evidence="10"/>
<dbReference type="EMBL" id="WKMC01000007">
    <property type="protein sequence ID" value="MRZ50864.1"/>
    <property type="molecule type" value="Genomic_DNA"/>
</dbReference>
<dbReference type="InterPro" id="IPR014718">
    <property type="entry name" value="GH-type_carb-bd"/>
</dbReference>
<evidence type="ECO:0000259" key="7">
    <source>
        <dbReference type="Pfam" id="PF10566"/>
    </source>
</evidence>
<dbReference type="OrthoDB" id="1109141at2"/>
<dbReference type="InterPro" id="IPR052720">
    <property type="entry name" value="Glycosyl_hydrolase_97"/>
</dbReference>
<dbReference type="InterPro" id="IPR029483">
    <property type="entry name" value="GH97_C"/>
</dbReference>
<proteinExistence type="predicted"/>